<evidence type="ECO:0000256" key="5">
    <source>
        <dbReference type="ARBA" id="ARBA00022692"/>
    </source>
</evidence>
<evidence type="ECO:0000256" key="4">
    <source>
        <dbReference type="ARBA" id="ARBA00022519"/>
    </source>
</evidence>
<keyword evidence="5 8" id="KW-0812">Transmembrane</keyword>
<keyword evidence="6 8" id="KW-1133">Transmembrane helix</keyword>
<keyword evidence="2 8" id="KW-0813">Transport</keyword>
<reference evidence="10 11" key="1">
    <citation type="submission" date="2021-06" db="EMBL/GenBank/DDBJ databases">
        <title>Falsochrobactrum tianjin sp.nov., a new petroleum-degrading bacteria isolated from oily soils.</title>
        <authorList>
            <person name="Chen G."/>
            <person name="Chen H."/>
            <person name="Tian J."/>
            <person name="Qing J."/>
            <person name="Zhong L."/>
            <person name="Ma W."/>
            <person name="Song Y."/>
            <person name="Cui X."/>
            <person name="Yan B."/>
        </authorList>
    </citation>
    <scope>NUCLEOTIDE SEQUENCE [LARGE SCALE GENOMIC DNA]</scope>
    <source>
        <strain evidence="10 11">TDYN1</strain>
    </source>
</reference>
<dbReference type="AlphaFoldDB" id="A0A949PMY1"/>
<sequence>MMEVAATSRLSRTLILACGWIGLLFLLAPLLVTFPVSVTTQRYLSMPDDGISFQHYVKLLTDVRWSQSIITSLIIAGLTTLCATVLGTVCAIGLWRLNSRFTHYLRIMILAPLIVPPIVNALAFYRSWIDLKWLDSIGGVVVAHTIVCLPLVLITVSTSLSGFDRRIEQAARSLGASPLTVLRRIVVPNALPGILSGAAFSFVTSWDEVVVVLFITSRKVTTLPVIIWKTLTERVDPAVAAISVVMIVATLAAVLVRLASSRS</sequence>
<keyword evidence="7 8" id="KW-0472">Membrane</keyword>
<gene>
    <name evidence="10" type="ORF">KUG47_09265</name>
</gene>
<feature type="transmembrane region" description="Helical" evidence="8">
    <location>
        <begin position="137"/>
        <end position="160"/>
    </location>
</feature>
<evidence type="ECO:0000259" key="9">
    <source>
        <dbReference type="PROSITE" id="PS50928"/>
    </source>
</evidence>
<dbReference type="PANTHER" id="PTHR43357">
    <property type="entry name" value="INNER MEMBRANE ABC TRANSPORTER PERMEASE PROTEIN YDCV"/>
    <property type="match status" value="1"/>
</dbReference>
<comment type="subcellular location">
    <subcellularLocation>
        <location evidence="1">Cell inner membrane</location>
        <topology evidence="1">Multi-pass membrane protein</topology>
    </subcellularLocation>
    <subcellularLocation>
        <location evidence="8">Cell membrane</location>
        <topology evidence="8">Multi-pass membrane protein</topology>
    </subcellularLocation>
</comment>
<feature type="transmembrane region" description="Helical" evidence="8">
    <location>
        <begin position="181"/>
        <end position="203"/>
    </location>
</feature>
<feature type="transmembrane region" description="Helical" evidence="8">
    <location>
        <begin position="238"/>
        <end position="259"/>
    </location>
</feature>
<dbReference type="InterPro" id="IPR000515">
    <property type="entry name" value="MetI-like"/>
</dbReference>
<keyword evidence="3" id="KW-1003">Cell membrane</keyword>
<evidence type="ECO:0000256" key="2">
    <source>
        <dbReference type="ARBA" id="ARBA00022448"/>
    </source>
</evidence>
<feature type="transmembrane region" description="Helical" evidence="8">
    <location>
        <begin position="107"/>
        <end position="125"/>
    </location>
</feature>
<keyword evidence="4" id="KW-0997">Cell inner membrane</keyword>
<dbReference type="PROSITE" id="PS50928">
    <property type="entry name" value="ABC_TM1"/>
    <property type="match status" value="1"/>
</dbReference>
<dbReference type="CDD" id="cd06261">
    <property type="entry name" value="TM_PBP2"/>
    <property type="match status" value="1"/>
</dbReference>
<feature type="domain" description="ABC transmembrane type-1" evidence="9">
    <location>
        <begin position="69"/>
        <end position="257"/>
    </location>
</feature>
<keyword evidence="11" id="KW-1185">Reference proteome</keyword>
<evidence type="ECO:0000256" key="1">
    <source>
        <dbReference type="ARBA" id="ARBA00004429"/>
    </source>
</evidence>
<evidence type="ECO:0000313" key="11">
    <source>
        <dbReference type="Proteomes" id="UP000752297"/>
    </source>
</evidence>
<proteinExistence type="inferred from homology"/>
<accession>A0A949PMY1</accession>
<dbReference type="PANTHER" id="PTHR43357:SF4">
    <property type="entry name" value="INNER MEMBRANE ABC TRANSPORTER PERMEASE PROTEIN YDCV"/>
    <property type="match status" value="1"/>
</dbReference>
<feature type="transmembrane region" description="Helical" evidence="8">
    <location>
        <begin position="69"/>
        <end position="95"/>
    </location>
</feature>
<comment type="similarity">
    <text evidence="8">Belongs to the binding-protein-dependent transport system permease family.</text>
</comment>
<evidence type="ECO:0000256" key="8">
    <source>
        <dbReference type="RuleBase" id="RU363032"/>
    </source>
</evidence>
<dbReference type="GO" id="GO:0055085">
    <property type="term" value="P:transmembrane transport"/>
    <property type="evidence" value="ECO:0007669"/>
    <property type="project" value="InterPro"/>
</dbReference>
<evidence type="ECO:0000313" key="10">
    <source>
        <dbReference type="EMBL" id="MBV2143688.1"/>
    </source>
</evidence>
<name>A0A949PMY1_9HYPH</name>
<evidence type="ECO:0000256" key="7">
    <source>
        <dbReference type="ARBA" id="ARBA00023136"/>
    </source>
</evidence>
<protein>
    <submittedName>
        <fullName evidence="10">ABC transporter permease</fullName>
    </submittedName>
</protein>
<dbReference type="EMBL" id="JAHRVA010000003">
    <property type="protein sequence ID" value="MBV2143688.1"/>
    <property type="molecule type" value="Genomic_DNA"/>
</dbReference>
<dbReference type="Proteomes" id="UP000752297">
    <property type="component" value="Unassembled WGS sequence"/>
</dbReference>
<evidence type="ECO:0000256" key="3">
    <source>
        <dbReference type="ARBA" id="ARBA00022475"/>
    </source>
</evidence>
<organism evidence="10 11">
    <name type="scientific">Falsochrobactrum tianjinense</name>
    <dbReference type="NCBI Taxonomy" id="2706015"/>
    <lineage>
        <taxon>Bacteria</taxon>
        <taxon>Pseudomonadati</taxon>
        <taxon>Pseudomonadota</taxon>
        <taxon>Alphaproteobacteria</taxon>
        <taxon>Hyphomicrobiales</taxon>
        <taxon>Brucellaceae</taxon>
        <taxon>Falsochrobactrum</taxon>
    </lineage>
</organism>
<dbReference type="GO" id="GO:0005886">
    <property type="term" value="C:plasma membrane"/>
    <property type="evidence" value="ECO:0007669"/>
    <property type="project" value="UniProtKB-SubCell"/>
</dbReference>
<dbReference type="RefSeq" id="WP_217677673.1">
    <property type="nucleotide sequence ID" value="NZ_JAHRVA010000003.1"/>
</dbReference>
<dbReference type="Pfam" id="PF00528">
    <property type="entry name" value="BPD_transp_1"/>
    <property type="match status" value="1"/>
</dbReference>
<comment type="caution">
    <text evidence="10">The sequence shown here is derived from an EMBL/GenBank/DDBJ whole genome shotgun (WGS) entry which is preliminary data.</text>
</comment>
<evidence type="ECO:0000256" key="6">
    <source>
        <dbReference type="ARBA" id="ARBA00022989"/>
    </source>
</evidence>